<gene>
    <name evidence="1" type="ORF">RCOM_0711870</name>
</gene>
<name>B9RRA3_RICCO</name>
<protein>
    <submittedName>
        <fullName evidence="1">Uncharacterized protein</fullName>
    </submittedName>
</protein>
<accession>B9RRA3</accession>
<dbReference type="AlphaFoldDB" id="B9RRA3"/>
<keyword evidence="2" id="KW-1185">Reference proteome</keyword>
<sequence length="79" mass="8060">MGVETRTCICIIDGPPSISDRIVLISGKEEPEATLSPAMDAVLRVFKHVSGLSAGEGDATDSVVAGAAFSSVRLLVASS</sequence>
<dbReference type="STRING" id="3988.B9RRA3"/>
<dbReference type="EMBL" id="EQ973802">
    <property type="protein sequence ID" value="EEF46274.1"/>
    <property type="molecule type" value="Genomic_DNA"/>
</dbReference>
<proteinExistence type="predicted"/>
<dbReference type="eggNOG" id="KOG2190">
    <property type="taxonomic scope" value="Eukaryota"/>
</dbReference>
<evidence type="ECO:0000313" key="2">
    <source>
        <dbReference type="Proteomes" id="UP000008311"/>
    </source>
</evidence>
<reference evidence="2" key="1">
    <citation type="journal article" date="2010" name="Nat. Biotechnol.">
        <title>Draft genome sequence of the oilseed species Ricinus communis.</title>
        <authorList>
            <person name="Chan A.P."/>
            <person name="Crabtree J."/>
            <person name="Zhao Q."/>
            <person name="Lorenzi H."/>
            <person name="Orvis J."/>
            <person name="Puiu D."/>
            <person name="Melake-Berhan A."/>
            <person name="Jones K.M."/>
            <person name="Redman J."/>
            <person name="Chen G."/>
            <person name="Cahoon E.B."/>
            <person name="Gedil M."/>
            <person name="Stanke M."/>
            <person name="Haas B.J."/>
            <person name="Wortman J.R."/>
            <person name="Fraser-Liggett C.M."/>
            <person name="Ravel J."/>
            <person name="Rabinowicz P.D."/>
        </authorList>
    </citation>
    <scope>NUCLEOTIDE SEQUENCE [LARGE SCALE GENOMIC DNA]</scope>
    <source>
        <strain evidence="2">cv. Hale</strain>
    </source>
</reference>
<organism evidence="1 2">
    <name type="scientific">Ricinus communis</name>
    <name type="common">Castor bean</name>
    <dbReference type="NCBI Taxonomy" id="3988"/>
    <lineage>
        <taxon>Eukaryota</taxon>
        <taxon>Viridiplantae</taxon>
        <taxon>Streptophyta</taxon>
        <taxon>Embryophyta</taxon>
        <taxon>Tracheophyta</taxon>
        <taxon>Spermatophyta</taxon>
        <taxon>Magnoliopsida</taxon>
        <taxon>eudicotyledons</taxon>
        <taxon>Gunneridae</taxon>
        <taxon>Pentapetalae</taxon>
        <taxon>rosids</taxon>
        <taxon>fabids</taxon>
        <taxon>Malpighiales</taxon>
        <taxon>Euphorbiaceae</taxon>
        <taxon>Acalyphoideae</taxon>
        <taxon>Acalypheae</taxon>
        <taxon>Ricinus</taxon>
    </lineage>
</organism>
<dbReference type="InParanoid" id="B9RRA3"/>
<dbReference type="Proteomes" id="UP000008311">
    <property type="component" value="Unassembled WGS sequence"/>
</dbReference>
<evidence type="ECO:0000313" key="1">
    <source>
        <dbReference type="EMBL" id="EEF46274.1"/>
    </source>
</evidence>